<sequence>MAKEKVKVSDPAPVALEMDYSVSIPTIEAVGSNLDDALLAEILSGKIAENAEALSGLDATSISVPEITLSITSQSDDEAQDATITFSDLVLEDVMDGKAGSISLSGINLSADDADFTFGAMSASNFDIAGVLGIYGLVDAAGQTDLETIYTDLVSVGGTLTSEEVTCNIGGVTGAEFKARPLKTSFVDMIAIGQTMEDGDEDVDPATMGQFLKMYADILTAFETSQVSFEGFDCNGVDQDGRPMTFVVAGMTMGGMTPGIYPSIAMDGFRVVVEGDGVFTMDSLVIKPMDLTSTIAALDTAPVEVTETWFEENARALIPAMQGLSLAGLEIDIPDPDNEGARIQAKVGAFDISLASYLNGIPTDIDVSASGIEAAIPQGTGDETFEQLISLGITDINAGFRLAAAWDAQSQTVAIEEASVTGVDLATVLLAGTIANATEDLFALDVDASVAASMSVAMQNLDLTVTDAGLSDIILTVVAAEQGADPATLRPVFAGLAQGSVIGMMAGAADAAKLGEAINSFVAGKAKTLMIGIEAKAEPGLGMIDFMQAEEDPTSLIGKVNISAQAK</sequence>
<organism evidence="1 2">
    <name type="scientific">Devosia marina</name>
    <dbReference type="NCBI Taxonomy" id="2683198"/>
    <lineage>
        <taxon>Bacteria</taxon>
        <taxon>Pseudomonadati</taxon>
        <taxon>Pseudomonadota</taxon>
        <taxon>Alphaproteobacteria</taxon>
        <taxon>Hyphomicrobiales</taxon>
        <taxon>Devosiaceae</taxon>
        <taxon>Devosia</taxon>
    </lineage>
</organism>
<dbReference type="AlphaFoldDB" id="A0A7X3FQ06"/>
<gene>
    <name evidence="1" type="ORF">GO014_05585</name>
</gene>
<comment type="caution">
    <text evidence="1">The sequence shown here is derived from an EMBL/GenBank/DDBJ whole genome shotgun (WGS) entry which is preliminary data.</text>
</comment>
<evidence type="ECO:0000313" key="2">
    <source>
        <dbReference type="Proteomes" id="UP000438106"/>
    </source>
</evidence>
<proteinExistence type="predicted"/>
<protein>
    <submittedName>
        <fullName evidence="1">Uncharacterized protein</fullName>
    </submittedName>
</protein>
<dbReference type="RefSeq" id="WP_157289417.1">
    <property type="nucleotide sequence ID" value="NZ_WQRF01000001.1"/>
</dbReference>
<dbReference type="EMBL" id="WQRF01000001">
    <property type="protein sequence ID" value="MVS98488.1"/>
    <property type="molecule type" value="Genomic_DNA"/>
</dbReference>
<dbReference type="Proteomes" id="UP000438106">
    <property type="component" value="Unassembled WGS sequence"/>
</dbReference>
<evidence type="ECO:0000313" key="1">
    <source>
        <dbReference type="EMBL" id="MVS98488.1"/>
    </source>
</evidence>
<reference evidence="1 2" key="1">
    <citation type="submission" date="2019-12" db="EMBL/GenBank/DDBJ databases">
        <title>Devosia maris sp. nov., isolated from the deep seawater.</title>
        <authorList>
            <person name="Liu Y."/>
        </authorList>
    </citation>
    <scope>NUCLEOTIDE SEQUENCE [LARGE SCALE GENOMIC DNA]</scope>
    <source>
        <strain evidence="1 2">L53-10-65</strain>
    </source>
</reference>
<name>A0A7X3FQ06_9HYPH</name>
<accession>A0A7X3FQ06</accession>
<keyword evidence="2" id="KW-1185">Reference proteome</keyword>